<reference evidence="2 3" key="1">
    <citation type="journal article" date="2015" name="Nature">
        <title>rRNA introns, odd ribosomes, and small enigmatic genomes across a large radiation of phyla.</title>
        <authorList>
            <person name="Brown C.T."/>
            <person name="Hug L.A."/>
            <person name="Thomas B.C."/>
            <person name="Sharon I."/>
            <person name="Castelle C.J."/>
            <person name="Singh A."/>
            <person name="Wilkins M.J."/>
            <person name="Williams K.H."/>
            <person name="Banfield J.F."/>
        </authorList>
    </citation>
    <scope>NUCLEOTIDE SEQUENCE [LARGE SCALE GENOMIC DNA]</scope>
</reference>
<organism evidence="2 3">
    <name type="scientific">Candidatus Woesebacteria bacterium GW2011_GWB1_41_10</name>
    <dbReference type="NCBI Taxonomy" id="1618577"/>
    <lineage>
        <taxon>Bacteria</taxon>
        <taxon>Candidatus Woeseibacteriota</taxon>
    </lineage>
</organism>
<keyword evidence="1" id="KW-1133">Transmembrane helix</keyword>
<feature type="transmembrane region" description="Helical" evidence="1">
    <location>
        <begin position="121"/>
        <end position="139"/>
    </location>
</feature>
<comment type="caution">
    <text evidence="2">The sequence shown here is derived from an EMBL/GenBank/DDBJ whole genome shotgun (WGS) entry which is preliminary data.</text>
</comment>
<keyword evidence="1" id="KW-0472">Membrane</keyword>
<proteinExistence type="predicted"/>
<evidence type="ECO:0000313" key="3">
    <source>
        <dbReference type="Proteomes" id="UP000033858"/>
    </source>
</evidence>
<evidence type="ECO:0000313" key="2">
    <source>
        <dbReference type="EMBL" id="KKR87649.1"/>
    </source>
</evidence>
<feature type="transmembrane region" description="Helical" evidence="1">
    <location>
        <begin position="6"/>
        <end position="37"/>
    </location>
</feature>
<feature type="transmembrane region" description="Helical" evidence="1">
    <location>
        <begin position="49"/>
        <end position="68"/>
    </location>
</feature>
<gene>
    <name evidence="2" type="ORF">UU32_C0004G0014</name>
</gene>
<protein>
    <submittedName>
        <fullName evidence="2">Uncharacterized protein</fullName>
    </submittedName>
</protein>
<dbReference type="EMBL" id="LCAE01000004">
    <property type="protein sequence ID" value="KKR87649.1"/>
    <property type="molecule type" value="Genomic_DNA"/>
</dbReference>
<feature type="transmembrane region" description="Helical" evidence="1">
    <location>
        <begin position="74"/>
        <end position="93"/>
    </location>
</feature>
<evidence type="ECO:0000256" key="1">
    <source>
        <dbReference type="SAM" id="Phobius"/>
    </source>
</evidence>
<keyword evidence="1" id="KW-0812">Transmembrane</keyword>
<name>A0A0G0UFI7_9BACT</name>
<accession>A0A0G0UFI7</accession>
<dbReference type="Proteomes" id="UP000033858">
    <property type="component" value="Unassembled WGS sequence"/>
</dbReference>
<dbReference type="AlphaFoldDB" id="A0A0G0UFI7"/>
<sequence>MIKKLLFYYSAIVTLLITVSSGKFVFLFLPILAYFLLSVTKLVIESKLLTYYGFVVSTLMVATSFLSAKSPIDFAAASLFSPLLIYFVLKVIPKRNRAIVLAREDAPLPVQHGKVDIDRRMFLKAIASAGISVFLFAIFTKKAEAAFFGSVPGPGTVSLKDSAGNKIDPAEKHPTDGYKLTEFDDSGTYTYAGYLKKDSSWFILRDNGTSYRYAEGATGFASNWTNKGDLTYYYYDEVFGS</sequence>